<dbReference type="Gene3D" id="3.20.20.140">
    <property type="entry name" value="Metal-dependent hydrolases"/>
    <property type="match status" value="1"/>
</dbReference>
<name>X1DVA4_9ZZZZ</name>
<accession>X1DVA4</accession>
<protein>
    <recommendedName>
        <fullName evidence="2">PHP domain-containing protein</fullName>
    </recommendedName>
</protein>
<dbReference type="AlphaFoldDB" id="X1DVA4"/>
<dbReference type="SUPFAM" id="SSF89550">
    <property type="entry name" value="PHP domain-like"/>
    <property type="match status" value="1"/>
</dbReference>
<reference evidence="1" key="1">
    <citation type="journal article" date="2014" name="Front. Microbiol.">
        <title>High frequency of phylogenetically diverse reductive dehalogenase-homologous genes in deep subseafloor sedimentary metagenomes.</title>
        <authorList>
            <person name="Kawai M."/>
            <person name="Futagami T."/>
            <person name="Toyoda A."/>
            <person name="Takaki Y."/>
            <person name="Nishi S."/>
            <person name="Hori S."/>
            <person name="Arai W."/>
            <person name="Tsubouchi T."/>
            <person name="Morono Y."/>
            <person name="Uchiyama I."/>
            <person name="Ito T."/>
            <person name="Fujiyama A."/>
            <person name="Inagaki F."/>
            <person name="Takami H."/>
        </authorList>
    </citation>
    <scope>NUCLEOTIDE SEQUENCE</scope>
    <source>
        <strain evidence="1">Expedition CK06-06</strain>
    </source>
</reference>
<dbReference type="EMBL" id="BART01037572">
    <property type="protein sequence ID" value="GAH08884.1"/>
    <property type="molecule type" value="Genomic_DNA"/>
</dbReference>
<dbReference type="InterPro" id="IPR016195">
    <property type="entry name" value="Pol/histidinol_Pase-like"/>
</dbReference>
<evidence type="ECO:0008006" key="2">
    <source>
        <dbReference type="Google" id="ProtNLM"/>
    </source>
</evidence>
<comment type="caution">
    <text evidence="1">The sequence shown here is derived from an EMBL/GenBank/DDBJ whole genome shotgun (WGS) entry which is preliminary data.</text>
</comment>
<gene>
    <name evidence="1" type="ORF">S01H4_62793</name>
</gene>
<evidence type="ECO:0000313" key="1">
    <source>
        <dbReference type="EMBL" id="GAH08884.1"/>
    </source>
</evidence>
<feature type="non-terminal residue" evidence="1">
    <location>
        <position position="1"/>
    </location>
</feature>
<organism evidence="1">
    <name type="scientific">marine sediment metagenome</name>
    <dbReference type="NCBI Taxonomy" id="412755"/>
    <lineage>
        <taxon>unclassified sequences</taxon>
        <taxon>metagenomes</taxon>
        <taxon>ecological metagenomes</taxon>
    </lineage>
</organism>
<proteinExistence type="predicted"/>
<sequence length="80" mass="8681">AWELAKEQGKAASAGSDAHTVGEIGRAYVEMPEFDGPDDFLNSLAQGKIFGQKSSYLTHFASTWAKIRKHILGDSSRSLP</sequence>
<dbReference type="Pfam" id="PF13263">
    <property type="entry name" value="PHP_C"/>
    <property type="match status" value="1"/>
</dbReference>